<reference evidence="16" key="1">
    <citation type="journal article" date="2019" name="Int. J. Syst. Evol. Microbiol.">
        <title>The Global Catalogue of Microorganisms (GCM) 10K type strain sequencing project: providing services to taxonomists for standard genome sequencing and annotation.</title>
        <authorList>
            <consortium name="The Broad Institute Genomics Platform"/>
            <consortium name="The Broad Institute Genome Sequencing Center for Infectious Disease"/>
            <person name="Wu L."/>
            <person name="Ma J."/>
        </authorList>
    </citation>
    <scope>NUCLEOTIDE SEQUENCE [LARGE SCALE GENOMIC DNA]</scope>
    <source>
        <strain evidence="16">CGMCC 1.12922</strain>
    </source>
</reference>
<dbReference type="Proteomes" id="UP000617355">
    <property type="component" value="Unassembled WGS sequence"/>
</dbReference>
<feature type="domain" description="Dihydrodipicolinate reductase C-terminal" evidence="14">
    <location>
        <begin position="122"/>
        <end position="244"/>
    </location>
</feature>
<comment type="catalytic activity">
    <reaction evidence="10">
        <text>(S)-2,3,4,5-tetrahydrodipicolinate + NADP(+) + H2O = (2S,4S)-4-hydroxy-2,3,4,5-tetrahydrodipicolinate + NADPH + H(+)</text>
        <dbReference type="Rhea" id="RHEA:35331"/>
        <dbReference type="ChEBI" id="CHEBI:15377"/>
        <dbReference type="ChEBI" id="CHEBI:15378"/>
        <dbReference type="ChEBI" id="CHEBI:16845"/>
        <dbReference type="ChEBI" id="CHEBI:57783"/>
        <dbReference type="ChEBI" id="CHEBI:58349"/>
        <dbReference type="ChEBI" id="CHEBI:67139"/>
        <dbReference type="EC" id="1.17.1.8"/>
    </reaction>
</comment>
<dbReference type="NCBIfam" id="TIGR00036">
    <property type="entry name" value="dapB"/>
    <property type="match status" value="1"/>
</dbReference>
<evidence type="ECO:0000256" key="10">
    <source>
        <dbReference type="ARBA" id="ARBA00049080"/>
    </source>
</evidence>
<name>A0ABQ1QD70_9RHOB</name>
<keyword evidence="2" id="KW-0028">Amino-acid biosynthesis</keyword>
<comment type="catalytic activity">
    <reaction evidence="11">
        <text>(S)-2,3,4,5-tetrahydrodipicolinate + NAD(+) + H2O = (2S,4S)-4-hydroxy-2,3,4,5-tetrahydrodipicolinate + NADH + H(+)</text>
        <dbReference type="Rhea" id="RHEA:35323"/>
        <dbReference type="ChEBI" id="CHEBI:15377"/>
        <dbReference type="ChEBI" id="CHEBI:15378"/>
        <dbReference type="ChEBI" id="CHEBI:16845"/>
        <dbReference type="ChEBI" id="CHEBI:57540"/>
        <dbReference type="ChEBI" id="CHEBI:57945"/>
        <dbReference type="ChEBI" id="CHEBI:67139"/>
        <dbReference type="EC" id="1.17.1.8"/>
    </reaction>
</comment>
<dbReference type="InterPro" id="IPR022663">
    <property type="entry name" value="DapB_C"/>
</dbReference>
<evidence type="ECO:0000256" key="5">
    <source>
        <dbReference type="ARBA" id="ARBA00023002"/>
    </source>
</evidence>
<evidence type="ECO:0000256" key="4">
    <source>
        <dbReference type="ARBA" id="ARBA00022915"/>
    </source>
</evidence>
<keyword evidence="3" id="KW-0521">NADP</keyword>
<dbReference type="SUPFAM" id="SSF55347">
    <property type="entry name" value="Glyceraldehyde-3-phosphate dehydrogenase-like, C-terminal domain"/>
    <property type="match status" value="1"/>
</dbReference>
<dbReference type="RefSeq" id="WP_188525935.1">
    <property type="nucleotide sequence ID" value="NZ_BMGI01000001.1"/>
</dbReference>
<evidence type="ECO:0000256" key="3">
    <source>
        <dbReference type="ARBA" id="ARBA00022857"/>
    </source>
</evidence>
<dbReference type="Pfam" id="PF05173">
    <property type="entry name" value="DapB_C"/>
    <property type="match status" value="1"/>
</dbReference>
<dbReference type="PANTHER" id="PTHR20836">
    <property type="entry name" value="DIHYDRODIPICOLINATE REDUCTASE"/>
    <property type="match status" value="1"/>
</dbReference>
<protein>
    <recommendedName>
        <fullName evidence="9 12">4-hydroxy-tetrahydrodipicolinate reductase</fullName>
        <ecNumber evidence="9 12">1.17.1.8</ecNumber>
    </recommendedName>
</protein>
<keyword evidence="5" id="KW-0560">Oxidoreductase</keyword>
<accession>A0ABQ1QD70</accession>
<sequence length="256" mass="26415">MLKVCMAGATGWTGSAIAEAVAQADDMTLVSCVARRAAGQEIHGAPCFASLEDALGGPDFDVLIDYTAPDAIMGHTLAAVAAGKRVVVGTSGLDAAEYAEIDAAARAAGIGVVASGNFALTAALMTRFSLMAAEYLDWFEVIDYAKPGKTDAPTGTARELAERMGAVKQPAFEVDPASVKGEPGLRGGKVNGVQVHSLRLPSYSATVTSTFANGNSRLTITHDAGKDPTIYNDGTLLAARKVMEIVGLVRGLDNLL</sequence>
<organism evidence="15 16">
    <name type="scientific">Sinisalibacter lacisalsi</name>
    <dbReference type="NCBI Taxonomy" id="1526570"/>
    <lineage>
        <taxon>Bacteria</taxon>
        <taxon>Pseudomonadati</taxon>
        <taxon>Pseudomonadota</taxon>
        <taxon>Alphaproteobacteria</taxon>
        <taxon>Rhodobacterales</taxon>
        <taxon>Roseobacteraceae</taxon>
        <taxon>Sinisalibacter</taxon>
    </lineage>
</organism>
<evidence type="ECO:0000256" key="7">
    <source>
        <dbReference type="ARBA" id="ARBA00023154"/>
    </source>
</evidence>
<dbReference type="PANTHER" id="PTHR20836:SF0">
    <property type="entry name" value="4-HYDROXY-TETRAHYDRODIPICOLINATE REDUCTASE 1, CHLOROPLASTIC-RELATED"/>
    <property type="match status" value="1"/>
</dbReference>
<evidence type="ECO:0000256" key="2">
    <source>
        <dbReference type="ARBA" id="ARBA00022605"/>
    </source>
</evidence>
<comment type="pathway">
    <text evidence="8">Amino-acid biosynthesis; L-lysine biosynthesis via DAP pathway; (S)-tetrahydrodipicolinate from L-aspartate: step 4/4.</text>
</comment>
<dbReference type="InterPro" id="IPR036291">
    <property type="entry name" value="NAD(P)-bd_dom_sf"/>
</dbReference>
<dbReference type="InterPro" id="IPR000846">
    <property type="entry name" value="DapB_N"/>
</dbReference>
<evidence type="ECO:0000256" key="8">
    <source>
        <dbReference type="ARBA" id="ARBA00037922"/>
    </source>
</evidence>
<keyword evidence="16" id="KW-1185">Reference proteome</keyword>
<gene>
    <name evidence="15" type="ORF">GCM10011358_04020</name>
</gene>
<dbReference type="SUPFAM" id="SSF51735">
    <property type="entry name" value="NAD(P)-binding Rossmann-fold domains"/>
    <property type="match status" value="1"/>
</dbReference>
<dbReference type="Gene3D" id="3.30.360.10">
    <property type="entry name" value="Dihydrodipicolinate Reductase, domain 2"/>
    <property type="match status" value="1"/>
</dbReference>
<evidence type="ECO:0000259" key="14">
    <source>
        <dbReference type="Pfam" id="PF05173"/>
    </source>
</evidence>
<keyword evidence="6" id="KW-0520">NAD</keyword>
<feature type="domain" description="Dihydrodipicolinate reductase N-terminal" evidence="13">
    <location>
        <begin position="3"/>
        <end position="118"/>
    </location>
</feature>
<dbReference type="InterPro" id="IPR023940">
    <property type="entry name" value="DHDPR_bac"/>
</dbReference>
<dbReference type="CDD" id="cd02274">
    <property type="entry name" value="DHDPR_N"/>
    <property type="match status" value="1"/>
</dbReference>
<dbReference type="Gene3D" id="3.40.50.720">
    <property type="entry name" value="NAD(P)-binding Rossmann-like Domain"/>
    <property type="match status" value="1"/>
</dbReference>
<evidence type="ECO:0000256" key="12">
    <source>
        <dbReference type="NCBIfam" id="TIGR00036"/>
    </source>
</evidence>
<keyword evidence="7" id="KW-0457">Lysine biosynthesis</keyword>
<evidence type="ECO:0000256" key="1">
    <source>
        <dbReference type="ARBA" id="ARBA00006642"/>
    </source>
</evidence>
<dbReference type="EMBL" id="BMGI01000001">
    <property type="protein sequence ID" value="GGD22701.1"/>
    <property type="molecule type" value="Genomic_DNA"/>
</dbReference>
<proteinExistence type="inferred from homology"/>
<dbReference type="PIRSF" id="PIRSF000161">
    <property type="entry name" value="DHPR"/>
    <property type="match status" value="1"/>
</dbReference>
<keyword evidence="4" id="KW-0220">Diaminopimelate biosynthesis</keyword>
<evidence type="ECO:0000313" key="16">
    <source>
        <dbReference type="Proteomes" id="UP000617355"/>
    </source>
</evidence>
<evidence type="ECO:0000256" key="6">
    <source>
        <dbReference type="ARBA" id="ARBA00023027"/>
    </source>
</evidence>
<dbReference type="Pfam" id="PF01113">
    <property type="entry name" value="DapB_N"/>
    <property type="match status" value="1"/>
</dbReference>
<dbReference type="EC" id="1.17.1.8" evidence="9 12"/>
<evidence type="ECO:0000256" key="9">
    <source>
        <dbReference type="ARBA" id="ARBA00038983"/>
    </source>
</evidence>
<evidence type="ECO:0000256" key="11">
    <source>
        <dbReference type="ARBA" id="ARBA00049396"/>
    </source>
</evidence>
<evidence type="ECO:0000313" key="15">
    <source>
        <dbReference type="EMBL" id="GGD22701.1"/>
    </source>
</evidence>
<comment type="caution">
    <text evidence="15">The sequence shown here is derived from an EMBL/GenBank/DDBJ whole genome shotgun (WGS) entry which is preliminary data.</text>
</comment>
<evidence type="ECO:0000259" key="13">
    <source>
        <dbReference type="Pfam" id="PF01113"/>
    </source>
</evidence>
<comment type="similarity">
    <text evidence="1">Belongs to the DapB family.</text>
</comment>